<organism evidence="1">
    <name type="scientific">viral metagenome</name>
    <dbReference type="NCBI Taxonomy" id="1070528"/>
    <lineage>
        <taxon>unclassified sequences</taxon>
        <taxon>metagenomes</taxon>
        <taxon>organismal metagenomes</taxon>
    </lineage>
</organism>
<evidence type="ECO:0000313" key="1">
    <source>
        <dbReference type="EMBL" id="QHT33726.1"/>
    </source>
</evidence>
<dbReference type="AlphaFoldDB" id="A0A6C0EX45"/>
<protein>
    <submittedName>
        <fullName evidence="1">Uncharacterized protein</fullName>
    </submittedName>
</protein>
<reference evidence="1" key="1">
    <citation type="journal article" date="2020" name="Nature">
        <title>Giant virus diversity and host interactions through global metagenomics.</title>
        <authorList>
            <person name="Schulz F."/>
            <person name="Roux S."/>
            <person name="Paez-Espino D."/>
            <person name="Jungbluth S."/>
            <person name="Walsh D.A."/>
            <person name="Denef V.J."/>
            <person name="McMahon K.D."/>
            <person name="Konstantinidis K.T."/>
            <person name="Eloe-Fadrosh E.A."/>
            <person name="Kyrpides N.C."/>
            <person name="Woyke T."/>
        </authorList>
    </citation>
    <scope>NUCLEOTIDE SEQUENCE</scope>
    <source>
        <strain evidence="1">GVMAG-M-3300009161-36</strain>
    </source>
</reference>
<name>A0A6C0EX45_9ZZZZ</name>
<proteinExistence type="predicted"/>
<dbReference type="EMBL" id="MN738975">
    <property type="protein sequence ID" value="QHT33726.1"/>
    <property type="molecule type" value="Genomic_DNA"/>
</dbReference>
<accession>A0A6C0EX45</accession>
<sequence>MSSDKDKAIKTKLKDVNTYTIDELKELLGLSTDKNAYTVDDLNKYIRTLSDKYPKLARDGFLSKALARLLENVDMNPNADPKTNAEPSELNKWWSNEYLEDDDGDILKKIRRTDRKGTVGFFDDGNGSHETMKRQNLDVLNSHPLLIAQDSLNPTLKNINQRLVVIDSQFRPVISPSSSTDFTLDLSDPLTNTLSLKLYSYQIPYSWYVIDKTMGTSFFWVKYNGTTYQIVIEDGNYSKADLVNAIQNSLNIVLNNATKPLSSNPLNISYNSFNGKACFLFATAIPSTIVEVIFYDTENNNYMTDPVSGSYFGANAMKINNNLGWILGFRPLDNDDILPIVFSRPVSSTLNYIIPVLSNPYNLQNGVFSEGPIDTYGSRYLILVLDDFNQNHLNNGLVNIVDTDTTLSVPDYFSADLPNICAPNPALGGVVSPFYVQSLPRQLTQAQLYSINQILENRKSTYKYRTSGPTTTDVFAIIPLKKQGLDAGDTLVELGSSLMYNTRTYFGPVNISRMHVSLQDDKGNTINMNGGDWSVTIMAETLYQY</sequence>